<dbReference type="InterPro" id="IPR000794">
    <property type="entry name" value="Beta-ketoacyl_synthase"/>
</dbReference>
<keyword evidence="2" id="KW-0808">Transferase</keyword>
<dbReference type="PANTHER" id="PTHR11712">
    <property type="entry name" value="POLYKETIDE SYNTHASE-RELATED"/>
    <property type="match status" value="1"/>
</dbReference>
<dbReference type="SUPFAM" id="SSF53901">
    <property type="entry name" value="Thiolase-like"/>
    <property type="match status" value="1"/>
</dbReference>
<name>A0A251V983_HELAN</name>
<dbReference type="InterPro" id="IPR018201">
    <property type="entry name" value="Ketoacyl_synth_AS"/>
</dbReference>
<dbReference type="AlphaFoldDB" id="A0A251V983"/>
<proteinExistence type="predicted"/>
<dbReference type="OMA" id="CILNVAN"/>
<dbReference type="EMBL" id="CM007892">
    <property type="protein sequence ID" value="OTG32125.1"/>
    <property type="molecule type" value="Genomic_DNA"/>
</dbReference>
<feature type="domain" description="Beta-ketoacyl synthase-like N-terminal" evidence="3">
    <location>
        <begin position="29"/>
        <end position="134"/>
    </location>
</feature>
<dbReference type="STRING" id="4232.A0A251V983"/>
<keyword evidence="5" id="KW-1185">Reference proteome</keyword>
<dbReference type="InParanoid" id="A0A251V983"/>
<evidence type="ECO:0000313" key="5">
    <source>
        <dbReference type="Proteomes" id="UP000215914"/>
    </source>
</evidence>
<evidence type="ECO:0000313" key="4">
    <source>
        <dbReference type="EMBL" id="OTG32125.1"/>
    </source>
</evidence>
<reference evidence="5" key="1">
    <citation type="journal article" date="2017" name="Nature">
        <title>The sunflower genome provides insights into oil metabolism, flowering and Asterid evolution.</title>
        <authorList>
            <person name="Badouin H."/>
            <person name="Gouzy J."/>
            <person name="Grassa C.J."/>
            <person name="Murat F."/>
            <person name="Staton S.E."/>
            <person name="Cottret L."/>
            <person name="Lelandais-Briere C."/>
            <person name="Owens G.L."/>
            <person name="Carrere S."/>
            <person name="Mayjonade B."/>
            <person name="Legrand L."/>
            <person name="Gill N."/>
            <person name="Kane N.C."/>
            <person name="Bowers J.E."/>
            <person name="Hubner S."/>
            <person name="Bellec A."/>
            <person name="Berard A."/>
            <person name="Berges H."/>
            <person name="Blanchet N."/>
            <person name="Boniface M.C."/>
            <person name="Brunel D."/>
            <person name="Catrice O."/>
            <person name="Chaidir N."/>
            <person name="Claudel C."/>
            <person name="Donnadieu C."/>
            <person name="Faraut T."/>
            <person name="Fievet G."/>
            <person name="Helmstetter N."/>
            <person name="King M."/>
            <person name="Knapp S.J."/>
            <person name="Lai Z."/>
            <person name="Le Paslier M.C."/>
            <person name="Lippi Y."/>
            <person name="Lorenzon L."/>
            <person name="Mandel J.R."/>
            <person name="Marage G."/>
            <person name="Marchand G."/>
            <person name="Marquand E."/>
            <person name="Bret-Mestries E."/>
            <person name="Morien E."/>
            <person name="Nambeesan S."/>
            <person name="Nguyen T."/>
            <person name="Pegot-Espagnet P."/>
            <person name="Pouilly N."/>
            <person name="Raftis F."/>
            <person name="Sallet E."/>
            <person name="Schiex T."/>
            <person name="Thomas J."/>
            <person name="Vandecasteele C."/>
            <person name="Vares D."/>
            <person name="Vear F."/>
            <person name="Vautrin S."/>
            <person name="Crespi M."/>
            <person name="Mangin B."/>
            <person name="Burke J.M."/>
            <person name="Salse J."/>
            <person name="Munos S."/>
            <person name="Vincourt P."/>
            <person name="Rieseberg L.H."/>
            <person name="Langlade N.B."/>
        </authorList>
    </citation>
    <scope>NUCLEOTIDE SEQUENCE [LARGE SCALE GENOMIC DNA]</scope>
    <source>
        <strain evidence="5">cv. SF193</strain>
    </source>
</reference>
<evidence type="ECO:0000256" key="1">
    <source>
        <dbReference type="ARBA" id="ARBA00013191"/>
    </source>
</evidence>
<evidence type="ECO:0000259" key="3">
    <source>
        <dbReference type="Pfam" id="PF00109"/>
    </source>
</evidence>
<evidence type="ECO:0000256" key="2">
    <source>
        <dbReference type="ARBA" id="ARBA00022679"/>
    </source>
</evidence>
<dbReference type="GO" id="GO:0004315">
    <property type="term" value="F:3-oxoacyl-[acyl-carrier-protein] synthase activity"/>
    <property type="evidence" value="ECO:0007669"/>
    <property type="project" value="UniProtKB-EC"/>
</dbReference>
<dbReference type="Pfam" id="PF00109">
    <property type="entry name" value="ketoacyl-synt"/>
    <property type="match status" value="1"/>
</dbReference>
<gene>
    <name evidence="4" type="ORF">HannXRQ_Chr03g0083201</name>
</gene>
<organism evidence="4 5">
    <name type="scientific">Helianthus annuus</name>
    <name type="common">Common sunflower</name>
    <dbReference type="NCBI Taxonomy" id="4232"/>
    <lineage>
        <taxon>Eukaryota</taxon>
        <taxon>Viridiplantae</taxon>
        <taxon>Streptophyta</taxon>
        <taxon>Embryophyta</taxon>
        <taxon>Tracheophyta</taxon>
        <taxon>Spermatophyta</taxon>
        <taxon>Magnoliopsida</taxon>
        <taxon>eudicotyledons</taxon>
        <taxon>Gunneridae</taxon>
        <taxon>Pentapetalae</taxon>
        <taxon>asterids</taxon>
        <taxon>campanulids</taxon>
        <taxon>Asterales</taxon>
        <taxon>Asteraceae</taxon>
        <taxon>Asteroideae</taxon>
        <taxon>Heliantheae alliance</taxon>
        <taxon>Heliantheae</taxon>
        <taxon>Helianthus</taxon>
    </lineage>
</organism>
<dbReference type="InterPro" id="IPR016039">
    <property type="entry name" value="Thiolase-like"/>
</dbReference>
<dbReference type="EC" id="2.3.1.41" evidence="1"/>
<dbReference type="InterPro" id="IPR014030">
    <property type="entry name" value="Ketoacyl_synth_N"/>
</dbReference>
<protein>
    <recommendedName>
        <fullName evidence="1">beta-ketoacyl-[acyl-carrier-protein] synthase I</fullName>
        <ecNumber evidence="1">2.3.1.41</ecNumber>
    </recommendedName>
</protein>
<sequence>MIIFEHYWSNWSCFHKIAGEIKSFSANGWIAPKLSKRVDKFMLYLLTAGKKALENGGVTYEVMKELDITKCGVIIESALDGMKIFQDAIEALRVSYKKMNPFCGWMGPNYSISTACATSNYCILNVANHIIRGDTVSLQHHCSFVCNSP</sequence>
<dbReference type="GO" id="GO:0006633">
    <property type="term" value="P:fatty acid biosynthetic process"/>
    <property type="evidence" value="ECO:0007669"/>
    <property type="project" value="InterPro"/>
</dbReference>
<accession>A0A251V983</accession>
<dbReference type="PROSITE" id="PS00606">
    <property type="entry name" value="KS3_1"/>
    <property type="match status" value="1"/>
</dbReference>
<dbReference type="PANTHER" id="PTHR11712:SF350">
    <property type="entry name" value="BETA-KETOACYL-[ACYL-CARRIER-PROTEIN] SYNTHASE I"/>
    <property type="match status" value="1"/>
</dbReference>
<dbReference type="Gene3D" id="3.40.47.10">
    <property type="match status" value="1"/>
</dbReference>
<dbReference type="Proteomes" id="UP000215914">
    <property type="component" value="Chromosome 3"/>
</dbReference>